<organism evidence="8 9">
    <name type="scientific">Aquabacterium commune</name>
    <dbReference type="NCBI Taxonomy" id="70586"/>
    <lineage>
        <taxon>Bacteria</taxon>
        <taxon>Pseudomonadati</taxon>
        <taxon>Pseudomonadota</taxon>
        <taxon>Betaproteobacteria</taxon>
        <taxon>Burkholderiales</taxon>
        <taxon>Aquabacterium</taxon>
    </lineage>
</organism>
<feature type="transmembrane region" description="Helical" evidence="7">
    <location>
        <begin position="113"/>
        <end position="132"/>
    </location>
</feature>
<dbReference type="EMBL" id="SNXW01000004">
    <property type="protein sequence ID" value="TDP83760.1"/>
    <property type="molecule type" value="Genomic_DNA"/>
</dbReference>
<keyword evidence="3" id="KW-0997">Cell inner membrane</keyword>
<gene>
    <name evidence="8" type="ORF">EV672_104139</name>
</gene>
<keyword evidence="4 7" id="KW-0812">Transmembrane</keyword>
<evidence type="ECO:0000256" key="4">
    <source>
        <dbReference type="ARBA" id="ARBA00022692"/>
    </source>
</evidence>
<feature type="transmembrane region" description="Helical" evidence="7">
    <location>
        <begin position="43"/>
        <end position="72"/>
    </location>
</feature>
<dbReference type="InterPro" id="IPR017039">
    <property type="entry name" value="Virul_fac_BrkB"/>
</dbReference>
<dbReference type="PANTHER" id="PTHR30213">
    <property type="entry name" value="INNER MEMBRANE PROTEIN YHJD"/>
    <property type="match status" value="1"/>
</dbReference>
<dbReference type="OrthoDB" id="9808671at2"/>
<keyword evidence="5 7" id="KW-1133">Transmembrane helix</keyword>
<dbReference type="AlphaFoldDB" id="A0A4R6RC85"/>
<feature type="transmembrane region" description="Helical" evidence="7">
    <location>
        <begin position="189"/>
        <end position="211"/>
    </location>
</feature>
<evidence type="ECO:0000256" key="1">
    <source>
        <dbReference type="ARBA" id="ARBA00004651"/>
    </source>
</evidence>
<keyword evidence="9" id="KW-1185">Reference proteome</keyword>
<reference evidence="8 9" key="1">
    <citation type="submission" date="2019-03" db="EMBL/GenBank/DDBJ databases">
        <title>Genomic Encyclopedia of Type Strains, Phase IV (KMG-IV): sequencing the most valuable type-strain genomes for metagenomic binning, comparative biology and taxonomic classification.</title>
        <authorList>
            <person name="Goeker M."/>
        </authorList>
    </citation>
    <scope>NUCLEOTIDE SEQUENCE [LARGE SCALE GENOMIC DNA]</scope>
    <source>
        <strain evidence="8 9">DSM 11901</strain>
    </source>
</reference>
<dbReference type="GO" id="GO:0005886">
    <property type="term" value="C:plasma membrane"/>
    <property type="evidence" value="ECO:0007669"/>
    <property type="project" value="UniProtKB-SubCell"/>
</dbReference>
<dbReference type="InterPro" id="IPR023679">
    <property type="entry name" value="UPF0761_bac"/>
</dbReference>
<evidence type="ECO:0000256" key="3">
    <source>
        <dbReference type="ARBA" id="ARBA00022519"/>
    </source>
</evidence>
<dbReference type="NCBIfam" id="TIGR00765">
    <property type="entry name" value="yihY_not_rbn"/>
    <property type="match status" value="1"/>
</dbReference>
<dbReference type="Pfam" id="PF03631">
    <property type="entry name" value="Virul_fac_BrkB"/>
    <property type="match status" value="1"/>
</dbReference>
<evidence type="ECO:0000256" key="7">
    <source>
        <dbReference type="HAMAP-Rule" id="MF_00672"/>
    </source>
</evidence>
<dbReference type="PANTHER" id="PTHR30213:SF0">
    <property type="entry name" value="UPF0761 MEMBRANE PROTEIN YIHY"/>
    <property type="match status" value="1"/>
</dbReference>
<dbReference type="RefSeq" id="WP_133608497.1">
    <property type="nucleotide sequence ID" value="NZ_SNXW01000004.1"/>
</dbReference>
<feature type="transmembrane region" description="Helical" evidence="7">
    <location>
        <begin position="223"/>
        <end position="246"/>
    </location>
</feature>
<protein>
    <recommendedName>
        <fullName evidence="7">UPF0761 membrane protein EV672_104139</fullName>
    </recommendedName>
</protein>
<evidence type="ECO:0000313" key="9">
    <source>
        <dbReference type="Proteomes" id="UP000294593"/>
    </source>
</evidence>
<name>A0A4R6RC85_9BURK</name>
<dbReference type="Proteomes" id="UP000294593">
    <property type="component" value="Unassembled WGS sequence"/>
</dbReference>
<comment type="caution">
    <text evidence="8">The sequence shown here is derived from an EMBL/GenBank/DDBJ whole genome shotgun (WGS) entry which is preliminary data.</text>
</comment>
<accession>A0A4R6RC85</accession>
<feature type="transmembrane region" description="Helical" evidence="7">
    <location>
        <begin position="153"/>
        <end position="177"/>
    </location>
</feature>
<feature type="transmembrane region" description="Helical" evidence="7">
    <location>
        <begin position="252"/>
        <end position="285"/>
    </location>
</feature>
<keyword evidence="6 7" id="KW-0472">Membrane</keyword>
<keyword evidence="2 7" id="KW-1003">Cell membrane</keyword>
<comment type="subcellular location">
    <subcellularLocation>
        <location evidence="1 7">Cell membrane</location>
        <topology evidence="1 7">Multi-pass membrane protein</topology>
    </subcellularLocation>
</comment>
<dbReference type="HAMAP" id="MF_00672">
    <property type="entry name" value="UPF0761"/>
    <property type="match status" value="1"/>
</dbReference>
<evidence type="ECO:0000256" key="5">
    <source>
        <dbReference type="ARBA" id="ARBA00022989"/>
    </source>
</evidence>
<evidence type="ECO:0000256" key="2">
    <source>
        <dbReference type="ARBA" id="ARBA00022475"/>
    </source>
</evidence>
<evidence type="ECO:0000256" key="6">
    <source>
        <dbReference type="ARBA" id="ARBA00023136"/>
    </source>
</evidence>
<sequence length="413" mass="45508">MTPPRTLWAQTRQRAQRLADTLRAWPWRQTYDTLRQRFREDRLGLTAGSLTFTTTIAVVPLFTVMLALFSAFPVFGRFRKVLEQQVLQGMVPEMIAKPVLLSLTKFAAKASQLGALGLVGLGVSAMALMLTIDHTLNGIWRVRSVRPIAHRVLVYWAALTLGPLLLGVSLSVTSYVLSASRGLVDELPGGVSFLLGLLTFGLQTAGFMALYRYVPNTFVRREHAWGGALFASLGLEIAQKGLAFYLGQVPAYATIFGAFAAVPILLIWIYLSWLIVLMGAVVAAYTPSLLSQVKRWPDTPGLRFSLALAVLKALAGVQHGDRKGLSAVGLARWLRTDPLQIEPLLETLQALDWVAQLQEDEGEQGARFVLLVDPDRALVAPLADALLLRQDTLTQGFWREAGFDRLTLRQVMS</sequence>
<evidence type="ECO:0000313" key="8">
    <source>
        <dbReference type="EMBL" id="TDP83760.1"/>
    </source>
</evidence>
<comment type="similarity">
    <text evidence="7">Belongs to the UPF0761 family.</text>
</comment>
<proteinExistence type="inferred from homology"/>